<name>A0ABT9ZCZ7_9BACI</name>
<dbReference type="Proteomes" id="UP001234495">
    <property type="component" value="Unassembled WGS sequence"/>
</dbReference>
<keyword evidence="3" id="KW-1185">Reference proteome</keyword>
<dbReference type="EMBL" id="JAUSUD010000004">
    <property type="protein sequence ID" value="MDQ0230123.1"/>
    <property type="molecule type" value="Genomic_DNA"/>
</dbReference>
<sequence length="148" mass="17423">MEIYQATLKDLDEIANLFNSYRIFYQQHSDLEGAKAFLKDRIENKQSIIFVAKDNDIYLGFTQLYPTFSSVSMKRAWILNDLYVEKTARKQGIGELLLQKAKQYANETNAKSLSLCTAHDNKTAQRLYEKNGYIRDEQYYHYNLRINN</sequence>
<protein>
    <submittedName>
        <fullName evidence="2">Ribosomal protein S18 acetylase RimI-like enzyme</fullName>
    </submittedName>
</protein>
<dbReference type="PROSITE" id="PS51186">
    <property type="entry name" value="GNAT"/>
    <property type="match status" value="1"/>
</dbReference>
<dbReference type="InterPro" id="IPR000182">
    <property type="entry name" value="GNAT_dom"/>
</dbReference>
<dbReference type="SUPFAM" id="SSF55729">
    <property type="entry name" value="Acyl-CoA N-acyltransferases (Nat)"/>
    <property type="match status" value="1"/>
</dbReference>
<proteinExistence type="predicted"/>
<evidence type="ECO:0000313" key="3">
    <source>
        <dbReference type="Proteomes" id="UP001234495"/>
    </source>
</evidence>
<dbReference type="CDD" id="cd04301">
    <property type="entry name" value="NAT_SF"/>
    <property type="match status" value="1"/>
</dbReference>
<dbReference type="PANTHER" id="PTHR43072:SF58">
    <property type="entry name" value="N-ACETYLTRANSFERASE DOMAIN-CONTAINING PROTEIN"/>
    <property type="match status" value="1"/>
</dbReference>
<evidence type="ECO:0000259" key="1">
    <source>
        <dbReference type="PROSITE" id="PS51186"/>
    </source>
</evidence>
<dbReference type="RefSeq" id="WP_307338962.1">
    <property type="nucleotide sequence ID" value="NZ_JAUSUD010000004.1"/>
</dbReference>
<dbReference type="PANTHER" id="PTHR43072">
    <property type="entry name" value="N-ACETYLTRANSFERASE"/>
    <property type="match status" value="1"/>
</dbReference>
<dbReference type="Pfam" id="PF00583">
    <property type="entry name" value="Acetyltransf_1"/>
    <property type="match status" value="1"/>
</dbReference>
<dbReference type="InterPro" id="IPR016181">
    <property type="entry name" value="Acyl_CoA_acyltransferase"/>
</dbReference>
<comment type="caution">
    <text evidence="2">The sequence shown here is derived from an EMBL/GenBank/DDBJ whole genome shotgun (WGS) entry which is preliminary data.</text>
</comment>
<reference evidence="2 3" key="1">
    <citation type="submission" date="2023-07" db="EMBL/GenBank/DDBJ databases">
        <title>Genomic Encyclopedia of Type Strains, Phase IV (KMG-IV): sequencing the most valuable type-strain genomes for metagenomic binning, comparative biology and taxonomic classification.</title>
        <authorList>
            <person name="Goeker M."/>
        </authorList>
    </citation>
    <scope>NUCLEOTIDE SEQUENCE [LARGE SCALE GENOMIC DNA]</scope>
    <source>
        <strain evidence="2 3">DSM 29005</strain>
    </source>
</reference>
<gene>
    <name evidence="2" type="ORF">J2S19_001375</name>
</gene>
<dbReference type="Gene3D" id="3.40.630.30">
    <property type="match status" value="1"/>
</dbReference>
<organism evidence="2 3">
    <name type="scientific">Metabacillus malikii</name>
    <dbReference type="NCBI Taxonomy" id="1504265"/>
    <lineage>
        <taxon>Bacteria</taxon>
        <taxon>Bacillati</taxon>
        <taxon>Bacillota</taxon>
        <taxon>Bacilli</taxon>
        <taxon>Bacillales</taxon>
        <taxon>Bacillaceae</taxon>
        <taxon>Metabacillus</taxon>
    </lineage>
</organism>
<evidence type="ECO:0000313" key="2">
    <source>
        <dbReference type="EMBL" id="MDQ0230123.1"/>
    </source>
</evidence>
<feature type="domain" description="N-acetyltransferase" evidence="1">
    <location>
        <begin position="1"/>
        <end position="148"/>
    </location>
</feature>
<accession>A0ABT9ZCZ7</accession>